<dbReference type="Proteomes" id="UP000664132">
    <property type="component" value="Unassembled WGS sequence"/>
</dbReference>
<evidence type="ECO:0000313" key="2">
    <source>
        <dbReference type="EMBL" id="KAG4411155.1"/>
    </source>
</evidence>
<protein>
    <recommendedName>
        <fullName evidence="1">2EXR domain-containing protein</fullName>
    </recommendedName>
</protein>
<evidence type="ECO:0000259" key="1">
    <source>
        <dbReference type="Pfam" id="PF20150"/>
    </source>
</evidence>
<feature type="domain" description="2EXR" evidence="1">
    <location>
        <begin position="72"/>
        <end position="186"/>
    </location>
</feature>
<dbReference type="OrthoDB" id="3555448at2759"/>
<dbReference type="AlphaFoldDB" id="A0A8H7T2A8"/>
<gene>
    <name evidence="2" type="ORF">IFR04_015711</name>
</gene>
<sequence>MSLDDHFRENTKLPNDESKCLKEAARWISVNPGPEKSIVPKGSKLSSLTAKFKSLILSKDKHDPSKDTNPTFHQFSLLPNEIQVQIWTYAVQAPLIHKTNYGIISSHRLNPSSSSMSTSTTALPDSNPDAILTKPTVQTSPQTLSSKTLAPFFSLSDPIPSPNPHNKIFFPIAPLLHTCSLSRHIFQREWDPSLPEHLRGIIARTGKWVVLMTRVLEEKGQAILVLEEKQEWVAVGKWLGQKLDRREGKVITYYLFNYK</sequence>
<proteinExistence type="predicted"/>
<accession>A0A8H7T2A8</accession>
<evidence type="ECO:0000313" key="3">
    <source>
        <dbReference type="Proteomes" id="UP000664132"/>
    </source>
</evidence>
<comment type="caution">
    <text evidence="2">The sequence shown here is derived from an EMBL/GenBank/DDBJ whole genome shotgun (WGS) entry which is preliminary data.</text>
</comment>
<dbReference type="InterPro" id="IPR045518">
    <property type="entry name" value="2EXR"/>
</dbReference>
<keyword evidence="3" id="KW-1185">Reference proteome</keyword>
<dbReference type="Pfam" id="PF20150">
    <property type="entry name" value="2EXR"/>
    <property type="match status" value="1"/>
</dbReference>
<reference evidence="2" key="1">
    <citation type="submission" date="2021-02" db="EMBL/GenBank/DDBJ databases">
        <title>Genome sequence Cadophora malorum strain M34.</title>
        <authorList>
            <person name="Stefanovic E."/>
            <person name="Vu D."/>
            <person name="Scully C."/>
            <person name="Dijksterhuis J."/>
            <person name="Roader J."/>
            <person name="Houbraken J."/>
        </authorList>
    </citation>
    <scope>NUCLEOTIDE SEQUENCE</scope>
    <source>
        <strain evidence="2">M34</strain>
    </source>
</reference>
<organism evidence="2 3">
    <name type="scientific">Cadophora malorum</name>
    <dbReference type="NCBI Taxonomy" id="108018"/>
    <lineage>
        <taxon>Eukaryota</taxon>
        <taxon>Fungi</taxon>
        <taxon>Dikarya</taxon>
        <taxon>Ascomycota</taxon>
        <taxon>Pezizomycotina</taxon>
        <taxon>Leotiomycetes</taxon>
        <taxon>Helotiales</taxon>
        <taxon>Ploettnerulaceae</taxon>
        <taxon>Cadophora</taxon>
    </lineage>
</organism>
<name>A0A8H7T2A8_9HELO</name>
<dbReference type="EMBL" id="JAFJYH010000513">
    <property type="protein sequence ID" value="KAG4411155.1"/>
    <property type="molecule type" value="Genomic_DNA"/>
</dbReference>